<accession>A0ABP8ZLI4</accession>
<keyword evidence="4" id="KW-1185">Reference proteome</keyword>
<keyword evidence="2" id="KW-0812">Transmembrane</keyword>
<gene>
    <name evidence="3" type="ORF">GCM10023350_51040</name>
</gene>
<evidence type="ECO:0008006" key="5">
    <source>
        <dbReference type="Google" id="ProtNLM"/>
    </source>
</evidence>
<feature type="region of interest" description="Disordered" evidence="1">
    <location>
        <begin position="160"/>
        <end position="191"/>
    </location>
</feature>
<protein>
    <recommendedName>
        <fullName evidence="5">Trp biosynthesis-associated membrane protein</fullName>
    </recommendedName>
</protein>
<reference evidence="4" key="1">
    <citation type="journal article" date="2019" name="Int. J. Syst. Evol. Microbiol.">
        <title>The Global Catalogue of Microorganisms (GCM) 10K type strain sequencing project: providing services to taxonomists for standard genome sequencing and annotation.</title>
        <authorList>
            <consortium name="The Broad Institute Genomics Platform"/>
            <consortium name="The Broad Institute Genome Sequencing Center for Infectious Disease"/>
            <person name="Wu L."/>
            <person name="Ma J."/>
        </authorList>
    </citation>
    <scope>NUCLEOTIDE SEQUENCE [LARGE SCALE GENOMIC DNA]</scope>
    <source>
        <strain evidence="4">JCM 18532</strain>
    </source>
</reference>
<evidence type="ECO:0000313" key="4">
    <source>
        <dbReference type="Proteomes" id="UP001499882"/>
    </source>
</evidence>
<feature type="transmembrane region" description="Helical" evidence="2">
    <location>
        <begin position="79"/>
        <end position="99"/>
    </location>
</feature>
<feature type="transmembrane region" description="Helical" evidence="2">
    <location>
        <begin position="124"/>
        <end position="147"/>
    </location>
</feature>
<dbReference type="InterPro" id="IPR019051">
    <property type="entry name" value="Trp_biosyn_TM_oprn/chp"/>
</dbReference>
<proteinExistence type="predicted"/>
<dbReference type="RefSeq" id="WP_345529944.1">
    <property type="nucleotide sequence ID" value="NZ_BAABKN010000036.1"/>
</dbReference>
<name>A0ABP8ZLI4_9ACTN</name>
<feature type="compositionally biased region" description="Basic and acidic residues" evidence="1">
    <location>
        <begin position="181"/>
        <end position="191"/>
    </location>
</feature>
<keyword evidence="2" id="KW-0472">Membrane</keyword>
<dbReference type="EMBL" id="BAABKN010000036">
    <property type="protein sequence ID" value="GAA4758901.1"/>
    <property type="molecule type" value="Genomic_DNA"/>
</dbReference>
<evidence type="ECO:0000256" key="2">
    <source>
        <dbReference type="SAM" id="Phobius"/>
    </source>
</evidence>
<dbReference type="Proteomes" id="UP001499882">
    <property type="component" value="Unassembled WGS sequence"/>
</dbReference>
<organism evidence="3 4">
    <name type="scientific">Nocardioides endophyticus</name>
    <dbReference type="NCBI Taxonomy" id="1353775"/>
    <lineage>
        <taxon>Bacteria</taxon>
        <taxon>Bacillati</taxon>
        <taxon>Actinomycetota</taxon>
        <taxon>Actinomycetes</taxon>
        <taxon>Propionibacteriales</taxon>
        <taxon>Nocardioidaceae</taxon>
        <taxon>Nocardioides</taxon>
    </lineage>
</organism>
<dbReference type="Pfam" id="PF09534">
    <property type="entry name" value="Trp_oprn_chp"/>
    <property type="match status" value="1"/>
</dbReference>
<sequence length="191" mass="19746">MSERRRTFGPVVLLGLAAGTLTAVAGEKPAVKGSGDAATAVSSRLVSFDAHLPLVTALGLVVLACWGVVLVTRRRVRRAVAALGTIAAVGAVVAALAAYSQVPDQFRDELALVGISDPELSHTLWYWVAVIGALLCTVAGALAVAWAPAWPEMGTRYDAPGAAPAPPAVPPEEQSSLDLWKAMDEGRDPTA</sequence>
<evidence type="ECO:0000313" key="3">
    <source>
        <dbReference type="EMBL" id="GAA4758901.1"/>
    </source>
</evidence>
<comment type="caution">
    <text evidence="3">The sequence shown here is derived from an EMBL/GenBank/DDBJ whole genome shotgun (WGS) entry which is preliminary data.</text>
</comment>
<evidence type="ECO:0000256" key="1">
    <source>
        <dbReference type="SAM" id="MobiDB-lite"/>
    </source>
</evidence>
<feature type="transmembrane region" description="Helical" evidence="2">
    <location>
        <begin position="50"/>
        <end position="72"/>
    </location>
</feature>
<keyword evidence="2" id="KW-1133">Transmembrane helix</keyword>